<feature type="compositionally biased region" description="Polar residues" evidence="7">
    <location>
        <begin position="954"/>
        <end position="965"/>
    </location>
</feature>
<dbReference type="Pfam" id="PF13620">
    <property type="entry name" value="CarboxypepD_reg"/>
    <property type="match status" value="1"/>
</dbReference>
<dbReference type="Gene3D" id="2.40.170.20">
    <property type="entry name" value="TonB-dependent receptor, beta-barrel domain"/>
    <property type="match status" value="1"/>
</dbReference>
<evidence type="ECO:0000256" key="5">
    <source>
        <dbReference type="ARBA" id="ARBA00023136"/>
    </source>
</evidence>
<keyword evidence="3" id="KW-1134">Transmembrane beta strand</keyword>
<keyword evidence="2" id="KW-0813">Transport</keyword>
<dbReference type="InterPro" id="IPR008969">
    <property type="entry name" value="CarboxyPept-like_regulatory"/>
</dbReference>
<feature type="signal peptide" evidence="8">
    <location>
        <begin position="1"/>
        <end position="25"/>
    </location>
</feature>
<proteinExistence type="predicted"/>
<evidence type="ECO:0000256" key="4">
    <source>
        <dbReference type="ARBA" id="ARBA00022692"/>
    </source>
</evidence>
<keyword evidence="6" id="KW-0998">Cell outer membrane</keyword>
<evidence type="ECO:0000256" key="6">
    <source>
        <dbReference type="ARBA" id="ARBA00023237"/>
    </source>
</evidence>
<dbReference type="InterPro" id="IPR036942">
    <property type="entry name" value="Beta-barrel_TonB_sf"/>
</dbReference>
<dbReference type="Gene3D" id="2.60.40.1120">
    <property type="entry name" value="Carboxypeptidase-like, regulatory domain"/>
    <property type="match status" value="1"/>
</dbReference>
<keyword evidence="4" id="KW-0812">Transmembrane</keyword>
<keyword evidence="5" id="KW-0472">Membrane</keyword>
<evidence type="ECO:0000256" key="3">
    <source>
        <dbReference type="ARBA" id="ARBA00022452"/>
    </source>
</evidence>
<evidence type="ECO:0000313" key="10">
    <source>
        <dbReference type="EMBL" id="MFN2976680.1"/>
    </source>
</evidence>
<dbReference type="Proteomes" id="UP001634747">
    <property type="component" value="Unassembled WGS sequence"/>
</dbReference>
<dbReference type="EMBL" id="JBJYXY010000001">
    <property type="protein sequence ID" value="MFN2976680.1"/>
    <property type="molecule type" value="Genomic_DNA"/>
</dbReference>
<evidence type="ECO:0000256" key="8">
    <source>
        <dbReference type="SAM" id="SignalP"/>
    </source>
</evidence>
<reference evidence="10 11" key="1">
    <citation type="submission" date="2024-12" db="EMBL/GenBank/DDBJ databases">
        <authorList>
            <person name="Lee Y."/>
        </authorList>
    </citation>
    <scope>NUCLEOTIDE SEQUENCE [LARGE SCALE GENOMIC DNA]</scope>
    <source>
        <strain evidence="10 11">03SUJ4</strain>
    </source>
</reference>
<protein>
    <submittedName>
        <fullName evidence="10">Carboxypeptidase regulatory-like domain-containing protein</fullName>
    </submittedName>
</protein>
<dbReference type="RefSeq" id="WP_263411854.1">
    <property type="nucleotide sequence ID" value="NZ_BAABBH010000001.1"/>
</dbReference>
<dbReference type="InterPro" id="IPR057601">
    <property type="entry name" value="Oar-like_b-barrel"/>
</dbReference>
<feature type="chain" id="PRO_5045695977" evidence="8">
    <location>
        <begin position="26"/>
        <end position="1166"/>
    </location>
</feature>
<dbReference type="SUPFAM" id="SSF49464">
    <property type="entry name" value="Carboxypeptidase regulatory domain-like"/>
    <property type="match status" value="1"/>
</dbReference>
<dbReference type="SUPFAM" id="SSF56935">
    <property type="entry name" value="Porins"/>
    <property type="match status" value="1"/>
</dbReference>
<evidence type="ECO:0000259" key="9">
    <source>
        <dbReference type="Pfam" id="PF25183"/>
    </source>
</evidence>
<evidence type="ECO:0000256" key="1">
    <source>
        <dbReference type="ARBA" id="ARBA00004571"/>
    </source>
</evidence>
<comment type="subcellular location">
    <subcellularLocation>
        <location evidence="1">Cell outer membrane</location>
        <topology evidence="1">Multi-pass membrane protein</topology>
    </subcellularLocation>
</comment>
<comment type="caution">
    <text evidence="10">The sequence shown here is derived from an EMBL/GenBank/DDBJ whole genome shotgun (WGS) entry which is preliminary data.</text>
</comment>
<keyword evidence="11" id="KW-1185">Reference proteome</keyword>
<keyword evidence="8" id="KW-0732">Signal</keyword>
<dbReference type="Pfam" id="PF25183">
    <property type="entry name" value="OMP_b-brl_4"/>
    <property type="match status" value="1"/>
</dbReference>
<sequence length="1166" mass="125130">MTPKHPARLLGLLATAAVLSAPAIAQNTNGSISGTVKDASGAVVPGAVITITNEDTGVSRTFKSSGSGVYTATTLAFGNYTVKIEAPGFTTQVVNHLTLHAYDALTVNGDLKAGSSNQEVSVTADQLQLNSENATVSGLLNGTQVKELILNNRNYEQLLALQPGVVYGGTTDQLYIGSSLPGGTTATVAFSVSGNRSSTNNWTIDGTTNVDRGSNLTLLSYPSIDAIQEIKTLRNTYTAEYGGSVGGQVNVVIRSGTNSLHGTVYEFFRNDVLNANNYFNKLTATPTARPLLRYNDFGGTVGGPIWKDHTFFFFSGEYRRVINYASISQNGVPTALERQGIFNVNVCTRETFTATTATCATTGNRVTAIDPTAAAYVRDIFAPDGSRVLLPNAPALGPNYVVSNQRAVYNENQEVARIDHNFGQRLVLSGRMIYDEIPTLEPGGAFTNASSLPGVNSTVNQSSTNSPGHNYLGRATYTVSPTLVVEGGYDYSYGAILSTPNGYLSNAVSTDIKPILPFASTLGIVPIVTMTGATSLTSSGIYNVRSVDHNVFAQATKTIGRHTLIFGATYHNYLKTENATGSNAGSFAFTNTNAPAGTTAQSFQQSFANFLSGYAASYTQASTAITPKLKSNLTEAFLQDNWKVSSRFTANFGVRYSYFGNPVDQNNLLDNFSPANYNAALAPTIDTNGNICLKAPCVGGAAPNANYDPLNGIILGDSYNTNGYATARNHQSPYGATVSPNKWANVAPRLGFAYDLGGDGKTVLRGGYGIAFDSTLFGTYEQSTFQNPPYVQTVTYNNVQFNNPTGGNVATTFAPNALRATDPNFRTPYTQQFSLGFQREILPDLVLTTDYVGNHGVHLQGVVDINEVAPGAYTQAPLNLSPLNAAGTGQRFTSSSSELVLNRIRPYLGYNAINVVQTVFGSNYNSLQVQVQKRFKGANLVDVNYTYSKALTDNQTDRSTSIQDRTNPRAEYGPSQYDRRHVFTADFVYELPFFREQHGFLGHVAGGWQFSGIVAVNSGLPFTASTSNLDPGGLGFLGASASGGRPDQVGNPNKNAPHTRLQWFNTAAFAPVPLGQARPGNARRGSILGPGFQRWDLGFMRNFKLTEKHRTDLQFRAESFNTFNHTNWATIATSAFVSQTGFGTSYGQVTATRDPRILQLALKLNY</sequence>
<dbReference type="InterPro" id="IPR039426">
    <property type="entry name" value="TonB-dep_rcpt-like"/>
</dbReference>
<evidence type="ECO:0000256" key="2">
    <source>
        <dbReference type="ARBA" id="ARBA00022448"/>
    </source>
</evidence>
<evidence type="ECO:0000256" key="7">
    <source>
        <dbReference type="SAM" id="MobiDB-lite"/>
    </source>
</evidence>
<dbReference type="PANTHER" id="PTHR30069">
    <property type="entry name" value="TONB-DEPENDENT OUTER MEMBRANE RECEPTOR"/>
    <property type="match status" value="1"/>
</dbReference>
<accession>A0ABW9KPR6</accession>
<gene>
    <name evidence="10" type="ORF">ACK2TP_12975</name>
</gene>
<feature type="domain" description="TonB-dependent transporter Oar-like beta-barrel" evidence="9">
    <location>
        <begin position="252"/>
        <end position="1159"/>
    </location>
</feature>
<dbReference type="PANTHER" id="PTHR30069:SF46">
    <property type="entry name" value="OAR PROTEIN"/>
    <property type="match status" value="1"/>
</dbReference>
<feature type="region of interest" description="Disordered" evidence="7">
    <location>
        <begin position="954"/>
        <end position="974"/>
    </location>
</feature>
<organism evidence="10 11">
    <name type="scientific">Terriglobus aquaticus</name>
    <dbReference type="NCBI Taxonomy" id="940139"/>
    <lineage>
        <taxon>Bacteria</taxon>
        <taxon>Pseudomonadati</taxon>
        <taxon>Acidobacteriota</taxon>
        <taxon>Terriglobia</taxon>
        <taxon>Terriglobales</taxon>
        <taxon>Acidobacteriaceae</taxon>
        <taxon>Terriglobus</taxon>
    </lineage>
</organism>
<evidence type="ECO:0000313" key="11">
    <source>
        <dbReference type="Proteomes" id="UP001634747"/>
    </source>
</evidence>
<name>A0ABW9KPR6_9BACT</name>